<dbReference type="RefSeq" id="WP_012842693.1">
    <property type="nucleotide sequence ID" value="NC_013501.1"/>
</dbReference>
<sequence length="247" mass="28291">MRVSCELLLLAWRLLVLVGLVWLVQPCGVRAQGLPVRGSVGITNKGISFVPAFSLGKPAIAFSNAIGRRLRFEPELRFALEDGRPWSFIFWWRYDLRSDEKWYLRVGAHPALSFTTRTVEGEELIVARRFLAGEVAVRYRLTPQVLAGVYYLYAHGLEPSVHRHGHFLSVQAGLTFSVHPGWVLGLYPQVYYLRLDERQGFYAATSLTLSPPRTPFSLSVLVNKILHTRITGEDWLWNVSLIYRYRM</sequence>
<dbReference type="OrthoDB" id="650068at2"/>
<dbReference type="eggNOG" id="ENOG5030Y1E">
    <property type="taxonomic scope" value="Bacteria"/>
</dbReference>
<accession>D0MCX1</accession>
<evidence type="ECO:0008006" key="3">
    <source>
        <dbReference type="Google" id="ProtNLM"/>
    </source>
</evidence>
<name>D0MCX1_RHOM4</name>
<keyword evidence="2" id="KW-1185">Reference proteome</keyword>
<dbReference type="Proteomes" id="UP000002221">
    <property type="component" value="Chromosome"/>
</dbReference>
<dbReference type="HOGENOM" id="CLU_094576_0_0_10"/>
<dbReference type="AlphaFoldDB" id="D0MCX1"/>
<evidence type="ECO:0000313" key="1">
    <source>
        <dbReference type="EMBL" id="ACY47081.1"/>
    </source>
</evidence>
<gene>
    <name evidence="1" type="ordered locus">Rmar_0175</name>
</gene>
<dbReference type="STRING" id="518766.Rmar_0175"/>
<organism evidence="1 2">
    <name type="scientific">Rhodothermus marinus (strain ATCC 43812 / DSM 4252 / R-10)</name>
    <name type="common">Rhodothermus obamensis</name>
    <dbReference type="NCBI Taxonomy" id="518766"/>
    <lineage>
        <taxon>Bacteria</taxon>
        <taxon>Pseudomonadati</taxon>
        <taxon>Rhodothermota</taxon>
        <taxon>Rhodothermia</taxon>
        <taxon>Rhodothermales</taxon>
        <taxon>Rhodothermaceae</taxon>
        <taxon>Rhodothermus</taxon>
    </lineage>
</organism>
<evidence type="ECO:0000313" key="2">
    <source>
        <dbReference type="Proteomes" id="UP000002221"/>
    </source>
</evidence>
<dbReference type="KEGG" id="rmr:Rmar_0175"/>
<protein>
    <recommendedName>
        <fullName evidence="3">DUF2490 domain-containing protein</fullName>
    </recommendedName>
</protein>
<dbReference type="EMBL" id="CP001807">
    <property type="protein sequence ID" value="ACY47081.1"/>
    <property type="molecule type" value="Genomic_DNA"/>
</dbReference>
<reference evidence="1 2" key="1">
    <citation type="journal article" date="2009" name="Stand. Genomic Sci.">
        <title>Complete genome sequence of Rhodothermus marinus type strain (R-10).</title>
        <authorList>
            <person name="Nolan M."/>
            <person name="Tindall B.J."/>
            <person name="Pomrenke H."/>
            <person name="Lapidus A."/>
            <person name="Copeland A."/>
            <person name="Glavina Del Rio T."/>
            <person name="Lucas S."/>
            <person name="Chen F."/>
            <person name="Tice H."/>
            <person name="Cheng J.F."/>
            <person name="Saunders E."/>
            <person name="Han C."/>
            <person name="Bruce D."/>
            <person name="Goodwin L."/>
            <person name="Chain P."/>
            <person name="Pitluck S."/>
            <person name="Ovchinikova G."/>
            <person name="Pati A."/>
            <person name="Ivanova N."/>
            <person name="Mavromatis K."/>
            <person name="Chen A."/>
            <person name="Palaniappan K."/>
            <person name="Land M."/>
            <person name="Hauser L."/>
            <person name="Chang Y.J."/>
            <person name="Jeffries C.D."/>
            <person name="Brettin T."/>
            <person name="Goker M."/>
            <person name="Bristow J."/>
            <person name="Eisen J.A."/>
            <person name="Markowitz V."/>
            <person name="Hugenholtz P."/>
            <person name="Kyrpides N.C."/>
            <person name="Klenk H.P."/>
            <person name="Detter J.C."/>
        </authorList>
    </citation>
    <scope>NUCLEOTIDE SEQUENCE [LARGE SCALE GENOMIC DNA]</scope>
    <source>
        <strain evidence="2">ATCC 43812 / DSM 4252 / R-10</strain>
    </source>
</reference>
<proteinExistence type="predicted"/>